<name>A0A1E7FUE4_9STRA</name>
<evidence type="ECO:0000256" key="1">
    <source>
        <dbReference type="SAM" id="MobiDB-lite"/>
    </source>
</evidence>
<protein>
    <submittedName>
        <fullName evidence="2">Uncharacterized protein</fullName>
    </submittedName>
</protein>
<dbReference type="Proteomes" id="UP000095751">
    <property type="component" value="Unassembled WGS sequence"/>
</dbReference>
<evidence type="ECO:0000313" key="3">
    <source>
        <dbReference type="Proteomes" id="UP000095751"/>
    </source>
</evidence>
<dbReference type="EMBL" id="KV784354">
    <property type="protein sequence ID" value="OEU21463.1"/>
    <property type="molecule type" value="Genomic_DNA"/>
</dbReference>
<dbReference type="InParanoid" id="A0A1E7FUE4"/>
<keyword evidence="3" id="KW-1185">Reference proteome</keyword>
<accession>A0A1E7FUE4</accession>
<gene>
    <name evidence="2" type="ORF">FRACYDRAFT_235089</name>
</gene>
<reference evidence="2 3" key="1">
    <citation type="submission" date="2016-09" db="EMBL/GenBank/DDBJ databases">
        <title>Extensive genetic diversity and differential bi-allelic expression allows diatom success in the polar Southern Ocean.</title>
        <authorList>
            <consortium name="DOE Joint Genome Institute"/>
            <person name="Mock T."/>
            <person name="Otillar R.P."/>
            <person name="Strauss J."/>
            <person name="Dupont C."/>
            <person name="Frickenhaus S."/>
            <person name="Maumus F."/>
            <person name="Mcmullan M."/>
            <person name="Sanges R."/>
            <person name="Schmutz J."/>
            <person name="Toseland A."/>
            <person name="Valas R."/>
            <person name="Veluchamy A."/>
            <person name="Ward B.J."/>
            <person name="Allen A."/>
            <person name="Barry K."/>
            <person name="Falciatore A."/>
            <person name="Ferrante M."/>
            <person name="Fortunato A.E."/>
            <person name="Gloeckner G."/>
            <person name="Gruber A."/>
            <person name="Hipkin R."/>
            <person name="Janech M."/>
            <person name="Kroth P."/>
            <person name="Leese F."/>
            <person name="Lindquist E."/>
            <person name="Lyon B.R."/>
            <person name="Martin J."/>
            <person name="Mayer C."/>
            <person name="Parker M."/>
            <person name="Quesneville H."/>
            <person name="Raymond J."/>
            <person name="Uhlig C."/>
            <person name="Valentin K.U."/>
            <person name="Worden A.Z."/>
            <person name="Armbrust E.V."/>
            <person name="Bowler C."/>
            <person name="Green B."/>
            <person name="Moulton V."/>
            <person name="Van Oosterhout C."/>
            <person name="Grigoriev I."/>
        </authorList>
    </citation>
    <scope>NUCLEOTIDE SEQUENCE [LARGE SCALE GENOMIC DNA]</scope>
    <source>
        <strain evidence="2 3">CCMP1102</strain>
    </source>
</reference>
<evidence type="ECO:0000313" key="2">
    <source>
        <dbReference type="EMBL" id="OEU21463.1"/>
    </source>
</evidence>
<sequence>MAGDNICSYISNCFVNIKKDYDVLPTDALRSYIKTSSGKEQLVCFLKNEQELSPYVLALINDASLFTEYDNTIIDPFFTSLQLKTEYCDMFKSFIDGTTHTQYFQSFLNLPENKTKVDGIIRQNWFEERHTNTPLSKRKKFGNGRLQTYELRVLFFHFCLLADTNNDTTILSKLWGIKLRTAQDHKKKLRDKFIVINKKYIINNITQQQCQQQQQQTLQNHRRQSQRTPGKLFPPSLKERDPKKSRSSNSSLISFKRIFSPKKNMGVVINNTDSAVNVLNFDLHHSTKVMVS</sequence>
<dbReference type="AlphaFoldDB" id="A0A1E7FUE4"/>
<proteinExistence type="predicted"/>
<feature type="region of interest" description="Disordered" evidence="1">
    <location>
        <begin position="213"/>
        <end position="249"/>
    </location>
</feature>
<organism evidence="2 3">
    <name type="scientific">Fragilariopsis cylindrus CCMP1102</name>
    <dbReference type="NCBI Taxonomy" id="635003"/>
    <lineage>
        <taxon>Eukaryota</taxon>
        <taxon>Sar</taxon>
        <taxon>Stramenopiles</taxon>
        <taxon>Ochrophyta</taxon>
        <taxon>Bacillariophyta</taxon>
        <taxon>Bacillariophyceae</taxon>
        <taxon>Bacillariophycidae</taxon>
        <taxon>Bacillariales</taxon>
        <taxon>Bacillariaceae</taxon>
        <taxon>Fragilariopsis</taxon>
    </lineage>
</organism>
<dbReference type="KEGG" id="fcy:FRACYDRAFT_235089"/>